<dbReference type="AlphaFoldDB" id="A0A3B4DBL2"/>
<dbReference type="Gene3D" id="2.30.29.30">
    <property type="entry name" value="Pleckstrin-homology domain (PH domain)/Phosphotyrosine-binding domain (PTB)"/>
    <property type="match status" value="1"/>
</dbReference>
<reference evidence="5" key="3">
    <citation type="submission" date="2025-09" db="UniProtKB">
        <authorList>
            <consortium name="Ensembl"/>
        </authorList>
    </citation>
    <scope>IDENTIFICATION</scope>
</reference>
<dbReference type="InterPro" id="IPR045255">
    <property type="entry name" value="RanBP1-like"/>
</dbReference>
<evidence type="ECO:0000259" key="4">
    <source>
        <dbReference type="PROSITE" id="PS50196"/>
    </source>
</evidence>
<dbReference type="SUPFAM" id="SSF50729">
    <property type="entry name" value="PH domain-like"/>
    <property type="match status" value="1"/>
</dbReference>
<dbReference type="SMART" id="SM00160">
    <property type="entry name" value="RanBD"/>
    <property type="match status" value="1"/>
</dbReference>
<dbReference type="STRING" id="42514.ENSPNAP00000020860"/>
<feature type="compositionally biased region" description="Polar residues" evidence="3">
    <location>
        <begin position="23"/>
        <end position="37"/>
    </location>
</feature>
<dbReference type="PROSITE" id="PS50196">
    <property type="entry name" value="RANBD1"/>
    <property type="match status" value="1"/>
</dbReference>
<organism evidence="5 6">
    <name type="scientific">Pygocentrus nattereri</name>
    <name type="common">Red-bellied piranha</name>
    <dbReference type="NCBI Taxonomy" id="42514"/>
    <lineage>
        <taxon>Eukaryota</taxon>
        <taxon>Metazoa</taxon>
        <taxon>Chordata</taxon>
        <taxon>Craniata</taxon>
        <taxon>Vertebrata</taxon>
        <taxon>Euteleostomi</taxon>
        <taxon>Actinopterygii</taxon>
        <taxon>Neopterygii</taxon>
        <taxon>Teleostei</taxon>
        <taxon>Ostariophysi</taxon>
        <taxon>Characiformes</taxon>
        <taxon>Characoidei</taxon>
        <taxon>Pygocentrus</taxon>
    </lineage>
</organism>
<dbReference type="OMA" id="NTKLYPH"/>
<evidence type="ECO:0000313" key="6">
    <source>
        <dbReference type="Proteomes" id="UP001501920"/>
    </source>
</evidence>
<evidence type="ECO:0000256" key="3">
    <source>
        <dbReference type="SAM" id="MobiDB-lite"/>
    </source>
</evidence>
<feature type="region of interest" description="Disordered" evidence="3">
    <location>
        <begin position="23"/>
        <end position="48"/>
    </location>
</feature>
<evidence type="ECO:0000256" key="2">
    <source>
        <dbReference type="ARBA" id="ARBA00023242"/>
    </source>
</evidence>
<dbReference type="Pfam" id="PF00638">
    <property type="entry name" value="Ran_BP1"/>
    <property type="match status" value="1"/>
</dbReference>
<feature type="compositionally biased region" description="Basic and acidic residues" evidence="3">
    <location>
        <begin position="439"/>
        <end position="449"/>
    </location>
</feature>
<evidence type="ECO:0000256" key="1">
    <source>
        <dbReference type="ARBA" id="ARBA00004123"/>
    </source>
</evidence>
<feature type="region of interest" description="Disordered" evidence="3">
    <location>
        <begin position="256"/>
        <end position="277"/>
    </location>
</feature>
<proteinExistence type="predicted"/>
<keyword evidence="2" id="KW-0539">Nucleus</keyword>
<dbReference type="PANTHER" id="PTHR23138">
    <property type="entry name" value="RAN BINDING PROTEIN"/>
    <property type="match status" value="1"/>
</dbReference>
<protein>
    <recommendedName>
        <fullName evidence="4">RanBD1 domain-containing protein</fullName>
    </recommendedName>
</protein>
<dbReference type="GeneID" id="108433280"/>
<keyword evidence="6" id="KW-1185">Reference proteome</keyword>
<dbReference type="Proteomes" id="UP001501920">
    <property type="component" value="Chromosome 18"/>
</dbReference>
<reference evidence="5" key="2">
    <citation type="submission" date="2025-08" db="UniProtKB">
        <authorList>
            <consortium name="Ensembl"/>
        </authorList>
    </citation>
    <scope>IDENTIFICATION</scope>
</reference>
<dbReference type="OrthoDB" id="185618at2759"/>
<dbReference type="GeneTree" id="ENSGT00940000161387"/>
<name>A0A3B4DBL2_PYGNA</name>
<comment type="subcellular location">
    <subcellularLocation>
        <location evidence="1">Nucleus</location>
    </subcellularLocation>
</comment>
<accession>A0A3B4DBL2</accession>
<dbReference type="Ensembl" id="ENSPNAT00000031704.2">
    <property type="protein sequence ID" value="ENSPNAP00000020860.1"/>
    <property type="gene ID" value="ENSPNAG00000006784.2"/>
</dbReference>
<dbReference type="PANTHER" id="PTHR23138:SF142">
    <property type="entry name" value="RAN-BINDING PROTEIN 3B-RELATED"/>
    <property type="match status" value="1"/>
</dbReference>
<dbReference type="GO" id="GO:0006611">
    <property type="term" value="P:protein export from nucleus"/>
    <property type="evidence" value="ECO:0007669"/>
    <property type="project" value="TreeGrafter"/>
</dbReference>
<feature type="compositionally biased region" description="Acidic residues" evidence="3">
    <location>
        <begin position="450"/>
        <end position="465"/>
    </location>
</feature>
<evidence type="ECO:0000313" key="5">
    <source>
        <dbReference type="Ensembl" id="ENSPNAP00000020860.1"/>
    </source>
</evidence>
<dbReference type="CDD" id="cd13180">
    <property type="entry name" value="RanBD_RanBP3"/>
    <property type="match status" value="1"/>
</dbReference>
<feature type="compositionally biased region" description="Low complexity" evidence="3">
    <location>
        <begin position="260"/>
        <end position="275"/>
    </location>
</feature>
<dbReference type="RefSeq" id="XP_017563230.1">
    <property type="nucleotide sequence ID" value="XM_017707741.2"/>
</dbReference>
<dbReference type="InterPro" id="IPR000156">
    <property type="entry name" value="Ran_bind_dom"/>
</dbReference>
<dbReference type="InterPro" id="IPR011993">
    <property type="entry name" value="PH-like_dom_sf"/>
</dbReference>
<sequence>MRGTQPIAASNAACPGMMSLSTDFPASSPSGRASLSTRAAVDGPGSPAAHCGRDGVCSTPQDKPVLAPPLFIFQRITAPGKRRAEEEGNGAGVNKRVRSITYPSLLSRTRKGPYDSVRRVRSTSLSFPPPLPVSRSNMFMPSNLNNMNKVSTAAASPQVKMKQMLLRPSLLVAPGPWGNHDVPHLRQVTLNTDEEISRVTIDFPPSTDTLEQRTLPQDSRSLLETDSAITSHIQFVFGENMSERVLSPQKSLCSEDMSDTDCSSSDSDSSSSEASNTMTVRSSLWESAAAYTAACKRRCLLKRVRVFTGEENESNVVQLTCKLFVLERGTQSWSERGRGVLRLNDLETGAKGCLQSRMVMRHQGSLKVILNTKLYPHTHLRRPARRNLQVTATDLESHSVRVFLIQASARDIARLYVAIHHRLVALRCSPSSLTGESAVFRDREGHRSSEEDEDEDEEKAEEDTDFYTHTMSGTCNWRHGHSRFCS</sequence>
<feature type="region of interest" description="Disordered" evidence="3">
    <location>
        <begin position="437"/>
        <end position="467"/>
    </location>
</feature>
<reference evidence="5 6" key="1">
    <citation type="submission" date="2020-10" db="EMBL/GenBank/DDBJ databases">
        <title>Pygocentrus nattereri (red-bellied piranha) genome, fPygNat1, primary haplotype.</title>
        <authorList>
            <person name="Myers G."/>
            <person name="Meyer A."/>
            <person name="Karagic N."/>
            <person name="Pippel M."/>
            <person name="Winkler S."/>
            <person name="Tracey A."/>
            <person name="Wood J."/>
            <person name="Formenti G."/>
            <person name="Howe K."/>
            <person name="Fedrigo O."/>
            <person name="Jarvis E.D."/>
        </authorList>
    </citation>
    <scope>NUCLEOTIDE SEQUENCE [LARGE SCALE GENOMIC DNA]</scope>
</reference>
<feature type="domain" description="RanBD1" evidence="4">
    <location>
        <begin position="300"/>
        <end position="381"/>
    </location>
</feature>
<dbReference type="GO" id="GO:0005634">
    <property type="term" value="C:nucleus"/>
    <property type="evidence" value="ECO:0007669"/>
    <property type="project" value="UniProtKB-SubCell"/>
</dbReference>